<keyword evidence="3" id="KW-0449">Lipoprotein</keyword>
<dbReference type="PROSITE" id="PS51257">
    <property type="entry name" value="PROKAR_LIPOPROTEIN"/>
    <property type="match status" value="1"/>
</dbReference>
<dbReference type="OrthoDB" id="7817412at2"/>
<feature type="repeat" description="TPR" evidence="1">
    <location>
        <begin position="100"/>
        <end position="133"/>
    </location>
</feature>
<dbReference type="PROSITE" id="PS50005">
    <property type="entry name" value="TPR"/>
    <property type="match status" value="2"/>
</dbReference>
<proteinExistence type="predicted"/>
<feature type="repeat" description="TPR" evidence="1">
    <location>
        <begin position="66"/>
        <end position="99"/>
    </location>
</feature>
<accession>A0A3P5WHK8</accession>
<dbReference type="SUPFAM" id="SSF48452">
    <property type="entry name" value="TPR-like"/>
    <property type="match status" value="1"/>
</dbReference>
<name>A0A3P5WHK8_9RHOB</name>
<gene>
    <name evidence="3" type="ORF">XINFAN_00522</name>
</gene>
<dbReference type="Pfam" id="PF13432">
    <property type="entry name" value="TPR_16"/>
    <property type="match status" value="1"/>
</dbReference>
<keyword evidence="4" id="KW-1185">Reference proteome</keyword>
<dbReference type="SMART" id="SM00028">
    <property type="entry name" value="TPR"/>
    <property type="match status" value="4"/>
</dbReference>
<dbReference type="PANTHER" id="PTHR12558">
    <property type="entry name" value="CELL DIVISION CYCLE 16,23,27"/>
    <property type="match status" value="1"/>
</dbReference>
<protein>
    <submittedName>
        <fullName evidence="3">Lipoprotein NlpI</fullName>
    </submittedName>
</protein>
<dbReference type="InterPro" id="IPR011990">
    <property type="entry name" value="TPR-like_helical_dom_sf"/>
</dbReference>
<dbReference type="InterPro" id="IPR019734">
    <property type="entry name" value="TPR_rpt"/>
</dbReference>
<reference evidence="3 4" key="1">
    <citation type="submission" date="2018-11" db="EMBL/GenBank/DDBJ databases">
        <authorList>
            <person name="Criscuolo A."/>
        </authorList>
    </citation>
    <scope>NUCLEOTIDE SEQUENCE [LARGE SCALE GENOMIC DNA]</scope>
    <source>
        <strain evidence="3">ACIP111625</strain>
    </source>
</reference>
<evidence type="ECO:0000256" key="1">
    <source>
        <dbReference type="PROSITE-ProRule" id="PRU00339"/>
    </source>
</evidence>
<evidence type="ECO:0000313" key="3">
    <source>
        <dbReference type="EMBL" id="VDC21158.1"/>
    </source>
</evidence>
<evidence type="ECO:0000313" key="4">
    <source>
        <dbReference type="Proteomes" id="UP000277498"/>
    </source>
</evidence>
<dbReference type="EMBL" id="UXAW01000034">
    <property type="protein sequence ID" value="VDC21158.1"/>
    <property type="molecule type" value="Genomic_DNA"/>
</dbReference>
<dbReference type="Gene3D" id="1.25.40.10">
    <property type="entry name" value="Tetratricopeptide repeat domain"/>
    <property type="match status" value="1"/>
</dbReference>
<keyword evidence="2" id="KW-0732">Signal</keyword>
<evidence type="ECO:0000256" key="2">
    <source>
        <dbReference type="SAM" id="SignalP"/>
    </source>
</evidence>
<dbReference type="Proteomes" id="UP000277498">
    <property type="component" value="Unassembled WGS sequence"/>
</dbReference>
<keyword evidence="1" id="KW-0802">TPR repeat</keyword>
<dbReference type="AlphaFoldDB" id="A0A3P5WHK8"/>
<dbReference type="Pfam" id="PF14559">
    <property type="entry name" value="TPR_19"/>
    <property type="match status" value="1"/>
</dbReference>
<dbReference type="PANTHER" id="PTHR12558:SF13">
    <property type="entry name" value="CELL DIVISION CYCLE PROTEIN 27 HOMOLOG"/>
    <property type="match status" value="1"/>
</dbReference>
<dbReference type="RefSeq" id="WP_124084962.1">
    <property type="nucleotide sequence ID" value="NZ_UXAW01000034.1"/>
</dbReference>
<sequence>MRSRRVAPAVALGLSLFLAGCVMPGPGDNPQSSETGQVAEAAYSIGDYGEAARLYELAAARDTKSVPALIGLGKSYTALGQFSRAQNALIRARELNRRDPEVHNQLGNLALQEMHPKVAIEHFDQALKLDRDNLTALTGKAVSLDYLSRHTEAQEVYRRALRTYPTNFPLLSNYALSQVLSRDIGNGIKLMEELLRDPSHGDTVRANMAIAYALDGRSRDARTMLQGMMSDAEIDATLRHYAAAREAWLAGKPIGFMIFQ</sequence>
<feature type="chain" id="PRO_5018250010" evidence="2">
    <location>
        <begin position="25"/>
        <end position="260"/>
    </location>
</feature>
<organism evidence="3 4">
    <name type="scientific">Pseudogemmobacter humi</name>
    <dbReference type="NCBI Taxonomy" id="2483812"/>
    <lineage>
        <taxon>Bacteria</taxon>
        <taxon>Pseudomonadati</taxon>
        <taxon>Pseudomonadota</taxon>
        <taxon>Alphaproteobacteria</taxon>
        <taxon>Rhodobacterales</taxon>
        <taxon>Paracoccaceae</taxon>
        <taxon>Pseudogemmobacter</taxon>
    </lineage>
</organism>
<feature type="signal peptide" evidence="2">
    <location>
        <begin position="1"/>
        <end position="24"/>
    </location>
</feature>